<evidence type="ECO:0000313" key="1">
    <source>
        <dbReference type="EMBL" id="RNA42767.1"/>
    </source>
</evidence>
<reference evidence="1 2" key="1">
    <citation type="journal article" date="2018" name="Sci. Rep.">
        <title>Genomic signatures of local adaptation to the degree of environmental predictability in rotifers.</title>
        <authorList>
            <person name="Franch-Gras L."/>
            <person name="Hahn C."/>
            <person name="Garcia-Roger E.M."/>
            <person name="Carmona M.J."/>
            <person name="Serra M."/>
            <person name="Gomez A."/>
        </authorList>
    </citation>
    <scope>NUCLEOTIDE SEQUENCE [LARGE SCALE GENOMIC DNA]</scope>
    <source>
        <strain evidence="1">HYR1</strain>
    </source>
</reference>
<name>A0A3M7T4A5_BRAPC</name>
<dbReference type="Proteomes" id="UP000276133">
    <property type="component" value="Unassembled WGS sequence"/>
</dbReference>
<comment type="caution">
    <text evidence="1">The sequence shown here is derived from an EMBL/GenBank/DDBJ whole genome shotgun (WGS) entry which is preliminary data.</text>
</comment>
<proteinExistence type="predicted"/>
<evidence type="ECO:0000313" key="2">
    <source>
        <dbReference type="Proteomes" id="UP000276133"/>
    </source>
</evidence>
<gene>
    <name evidence="1" type="ORF">BpHYR1_021870</name>
</gene>
<dbReference type="AlphaFoldDB" id="A0A3M7T4A5"/>
<dbReference type="EMBL" id="REGN01000323">
    <property type="protein sequence ID" value="RNA42767.1"/>
    <property type="molecule type" value="Genomic_DNA"/>
</dbReference>
<organism evidence="1 2">
    <name type="scientific">Brachionus plicatilis</name>
    <name type="common">Marine rotifer</name>
    <name type="synonym">Brachionus muelleri</name>
    <dbReference type="NCBI Taxonomy" id="10195"/>
    <lineage>
        <taxon>Eukaryota</taxon>
        <taxon>Metazoa</taxon>
        <taxon>Spiralia</taxon>
        <taxon>Gnathifera</taxon>
        <taxon>Rotifera</taxon>
        <taxon>Eurotatoria</taxon>
        <taxon>Monogononta</taxon>
        <taxon>Pseudotrocha</taxon>
        <taxon>Ploima</taxon>
        <taxon>Brachionidae</taxon>
        <taxon>Brachionus</taxon>
    </lineage>
</organism>
<keyword evidence="2" id="KW-1185">Reference proteome</keyword>
<protein>
    <submittedName>
        <fullName evidence="1">Uncharacterized protein</fullName>
    </submittedName>
</protein>
<sequence>MYLQSALFKIEKPNGLRVSNASGGSRGYRFRLGNNSGVDVVTSVSGRSRCSKRYYLFGQIERKNNFFPKKLLDMLCEVIKFQIFYGLTFNTPIKLFKEYLFFKALLFKGKLFLVI</sequence>
<accession>A0A3M7T4A5</accession>